<comment type="catalytic activity">
    <reaction evidence="1 6">
        <text>Cleavage of hydrophobic, N-terminal signal or leader sequences from secreted and periplasmic proteins.</text>
        <dbReference type="EC" id="3.4.21.89"/>
    </reaction>
</comment>
<dbReference type="InterPro" id="IPR019758">
    <property type="entry name" value="Pept_S26A_signal_pept_1_CS"/>
</dbReference>
<dbReference type="Pfam" id="PF10502">
    <property type="entry name" value="Peptidase_S26"/>
    <property type="match status" value="1"/>
</dbReference>
<keyword evidence="4 6" id="KW-0378">Hydrolase</keyword>
<dbReference type="CDD" id="cd06530">
    <property type="entry name" value="S26_SPase_I"/>
    <property type="match status" value="1"/>
</dbReference>
<reference evidence="8 9" key="1">
    <citation type="journal article" date="2015" name="Microbiome">
        <title>Genomic resolution of linkages in carbon, nitrogen, and sulfur cycling among widespread estuary sediment bacteria.</title>
        <authorList>
            <person name="Baker B.J."/>
            <person name="Lazar C.S."/>
            <person name="Teske A.P."/>
            <person name="Dick G.J."/>
        </authorList>
    </citation>
    <scope>NUCLEOTIDE SEQUENCE [LARGE SCALE GENOMIC DNA]</scope>
    <source>
        <strain evidence="8">DG_56</strain>
    </source>
</reference>
<dbReference type="PANTHER" id="PTHR43390">
    <property type="entry name" value="SIGNAL PEPTIDASE I"/>
    <property type="match status" value="1"/>
</dbReference>
<protein>
    <recommendedName>
        <fullName evidence="3 6">Signal peptidase I</fullName>
        <ecNumber evidence="3 6">3.4.21.89</ecNumber>
    </recommendedName>
</protein>
<evidence type="ECO:0000313" key="9">
    <source>
        <dbReference type="Proteomes" id="UP000052020"/>
    </source>
</evidence>
<feature type="active site" evidence="5">
    <location>
        <position position="98"/>
    </location>
</feature>
<sequence>MRKSLTEILDSGLIALGLVFLIIRPFVVQAFYIPTGSMEPTLIGAESHPPGDRVLVCKFLYHVNPPRRGDIIVFRAPSNALASGFGQGIRRAPQDFIKRLIGLPGDRIQIQGGVGVYVNGKLLAEPYIRSDRQVRYSFPGTEGEYQDKFPPLGAEFEVGEQEVFVLGDNRNSSNDSHMWGTLPIRNVVGKAMAIFWPPTRVRIVE</sequence>
<dbReference type="GO" id="GO:0009003">
    <property type="term" value="F:signal peptidase activity"/>
    <property type="evidence" value="ECO:0007669"/>
    <property type="project" value="UniProtKB-EC"/>
</dbReference>
<dbReference type="PROSITE" id="PS00760">
    <property type="entry name" value="SPASE_I_2"/>
    <property type="match status" value="1"/>
</dbReference>
<dbReference type="InterPro" id="IPR000223">
    <property type="entry name" value="Pept_S26A_signal_pept_1"/>
</dbReference>
<evidence type="ECO:0000256" key="1">
    <source>
        <dbReference type="ARBA" id="ARBA00000677"/>
    </source>
</evidence>
<dbReference type="Gene3D" id="2.10.109.10">
    <property type="entry name" value="Umud Fragment, subunit A"/>
    <property type="match status" value="1"/>
</dbReference>
<keyword evidence="6" id="KW-0645">Protease</keyword>
<evidence type="ECO:0000256" key="3">
    <source>
        <dbReference type="ARBA" id="ARBA00013208"/>
    </source>
</evidence>
<dbReference type="PATRIC" id="fig|1704032.3.peg.689"/>
<dbReference type="GO" id="GO:0004252">
    <property type="term" value="F:serine-type endopeptidase activity"/>
    <property type="evidence" value="ECO:0007669"/>
    <property type="project" value="InterPro"/>
</dbReference>
<dbReference type="EMBL" id="LIZY01000093">
    <property type="protein sequence ID" value="KPJ63054.1"/>
    <property type="molecule type" value="Genomic_DNA"/>
</dbReference>
<comment type="caution">
    <text evidence="8">The sequence shown here is derived from an EMBL/GenBank/DDBJ whole genome shotgun (WGS) entry which is preliminary data.</text>
</comment>
<gene>
    <name evidence="8" type="ORF">AMK68_04190</name>
</gene>
<evidence type="ECO:0000256" key="4">
    <source>
        <dbReference type="ARBA" id="ARBA00022801"/>
    </source>
</evidence>
<dbReference type="SUPFAM" id="SSF51306">
    <property type="entry name" value="LexA/Signal peptidase"/>
    <property type="match status" value="1"/>
</dbReference>
<dbReference type="PRINTS" id="PR00727">
    <property type="entry name" value="LEADERPTASE"/>
</dbReference>
<evidence type="ECO:0000256" key="2">
    <source>
        <dbReference type="ARBA" id="ARBA00009370"/>
    </source>
</evidence>
<dbReference type="EC" id="3.4.21.89" evidence="3 6"/>
<feature type="active site" evidence="5">
    <location>
        <position position="37"/>
    </location>
</feature>
<dbReference type="GO" id="GO:0006465">
    <property type="term" value="P:signal peptide processing"/>
    <property type="evidence" value="ECO:0007669"/>
    <property type="project" value="InterPro"/>
</dbReference>
<dbReference type="InterPro" id="IPR019757">
    <property type="entry name" value="Pept_S26A_signal_pept_1_Lys-AS"/>
</dbReference>
<dbReference type="InterPro" id="IPR036286">
    <property type="entry name" value="LexA/Signal_pep-like_sf"/>
</dbReference>
<evidence type="ECO:0000313" key="8">
    <source>
        <dbReference type="EMBL" id="KPJ63054.1"/>
    </source>
</evidence>
<evidence type="ECO:0000256" key="5">
    <source>
        <dbReference type="PIRSR" id="PIRSR600223-1"/>
    </source>
</evidence>
<proteinExistence type="inferred from homology"/>
<name>A0A0S7XKR2_9BACT</name>
<dbReference type="PANTHER" id="PTHR43390:SF1">
    <property type="entry name" value="CHLOROPLAST PROCESSING PEPTIDASE"/>
    <property type="match status" value="1"/>
</dbReference>
<evidence type="ECO:0000256" key="6">
    <source>
        <dbReference type="RuleBase" id="RU362042"/>
    </source>
</evidence>
<dbReference type="NCBIfam" id="TIGR02227">
    <property type="entry name" value="sigpep_I_bact"/>
    <property type="match status" value="1"/>
</dbReference>
<dbReference type="PROSITE" id="PS00761">
    <property type="entry name" value="SPASE_I_3"/>
    <property type="match status" value="1"/>
</dbReference>
<dbReference type="GO" id="GO:0016020">
    <property type="term" value="C:membrane"/>
    <property type="evidence" value="ECO:0007669"/>
    <property type="project" value="UniProtKB-SubCell"/>
</dbReference>
<dbReference type="Proteomes" id="UP000052020">
    <property type="component" value="Unassembled WGS sequence"/>
</dbReference>
<comment type="subcellular location">
    <subcellularLocation>
        <location evidence="6">Membrane</location>
        <topology evidence="6">Single-pass type II membrane protein</topology>
    </subcellularLocation>
</comment>
<feature type="domain" description="Peptidase S26" evidence="7">
    <location>
        <begin position="7"/>
        <end position="196"/>
    </location>
</feature>
<dbReference type="InterPro" id="IPR019533">
    <property type="entry name" value="Peptidase_S26"/>
</dbReference>
<evidence type="ECO:0000259" key="7">
    <source>
        <dbReference type="Pfam" id="PF10502"/>
    </source>
</evidence>
<comment type="similarity">
    <text evidence="2 6">Belongs to the peptidase S26 family.</text>
</comment>
<accession>A0A0S7XKR2</accession>
<dbReference type="AlphaFoldDB" id="A0A0S7XKR2"/>
<organism evidence="8 9">
    <name type="scientific">candidate division KD3-62 bacterium DG_56</name>
    <dbReference type="NCBI Taxonomy" id="1704032"/>
    <lineage>
        <taxon>Bacteria</taxon>
        <taxon>candidate division KD3-62</taxon>
    </lineage>
</organism>